<evidence type="ECO:0000256" key="1">
    <source>
        <dbReference type="SAM" id="MobiDB-lite"/>
    </source>
</evidence>
<organism evidence="4 5">
    <name type="scientific">Aspergillus heteromorphus CBS 117.55</name>
    <dbReference type="NCBI Taxonomy" id="1448321"/>
    <lineage>
        <taxon>Eukaryota</taxon>
        <taxon>Fungi</taxon>
        <taxon>Dikarya</taxon>
        <taxon>Ascomycota</taxon>
        <taxon>Pezizomycotina</taxon>
        <taxon>Eurotiomycetes</taxon>
        <taxon>Eurotiomycetidae</taxon>
        <taxon>Eurotiales</taxon>
        <taxon>Aspergillaceae</taxon>
        <taxon>Aspergillus</taxon>
        <taxon>Aspergillus subgen. Circumdati</taxon>
    </lineage>
</organism>
<keyword evidence="4" id="KW-0378">Hydrolase</keyword>
<keyword evidence="2" id="KW-1133">Transmembrane helix</keyword>
<dbReference type="OrthoDB" id="6431331at2759"/>
<dbReference type="Pfam" id="PF12697">
    <property type="entry name" value="Abhydrolase_6"/>
    <property type="match status" value="1"/>
</dbReference>
<gene>
    <name evidence="4" type="ORF">BO70DRAFT_381920</name>
</gene>
<feature type="transmembrane region" description="Helical" evidence="2">
    <location>
        <begin position="12"/>
        <end position="36"/>
    </location>
</feature>
<dbReference type="Proteomes" id="UP000247233">
    <property type="component" value="Unassembled WGS sequence"/>
</dbReference>
<keyword evidence="2" id="KW-0812">Transmembrane</keyword>
<feature type="domain" description="AB hydrolase-1" evidence="3">
    <location>
        <begin position="95"/>
        <end position="436"/>
    </location>
</feature>
<proteinExistence type="predicted"/>
<name>A0A317VET5_9EURO</name>
<keyword evidence="5" id="KW-1185">Reference proteome</keyword>
<dbReference type="Gene3D" id="3.40.50.1820">
    <property type="entry name" value="alpha/beta hydrolase"/>
    <property type="match status" value="1"/>
</dbReference>
<feature type="region of interest" description="Disordered" evidence="1">
    <location>
        <begin position="295"/>
        <end position="331"/>
    </location>
</feature>
<dbReference type="AlphaFoldDB" id="A0A317VET5"/>
<dbReference type="EMBL" id="MSFL01000026">
    <property type="protein sequence ID" value="PWY72405.1"/>
    <property type="molecule type" value="Genomic_DNA"/>
</dbReference>
<accession>A0A317VET5</accession>
<dbReference type="GO" id="GO:0016787">
    <property type="term" value="F:hydrolase activity"/>
    <property type="evidence" value="ECO:0007669"/>
    <property type="project" value="UniProtKB-KW"/>
</dbReference>
<evidence type="ECO:0000313" key="5">
    <source>
        <dbReference type="Proteomes" id="UP000247233"/>
    </source>
</evidence>
<dbReference type="GeneID" id="37067741"/>
<sequence>MAAWLFKKLASFVILAYGFVSLLVYGLFAVKAGIFFKRPTEKETLELQIARNQFWDLSKDWAGFVHHILPLRSGFKFHYVSNDSDSCEDQSKPVVVFLHGFPDSWAIWRHVLRSTVLRESSTLIAVDLPGYGGSDSFEEYSPTNVLESLTEFIIAIRAKYGVDGEDGSQQKTLIIVAHDWGCVLAMRLASEAPQLADRFIMTNGPLTRLAVSNARRLLSSSLKMFKISLRSPIQSRATLCNAIKTLSPLIRQLRRSKYIFAMQLPLVFVRYMGRGGNQSFLKLIHRSSYAKREVTSQDAAESMASSMGPSTEECKTQTPDGEEYPTSLKNDRAPSSFQHMAGYYRDKTSVGRWHKSVESITALHSIACGRSIRRASSGTGLFDEGPRGALKACATILWGKNDIALEPQICLDGIADYLVPDSQLIELPLSGHFTPLERESQVALEKAIEWAAKGEKEDIGTVIKACYPNSVVTVRK</sequence>
<evidence type="ECO:0000256" key="2">
    <source>
        <dbReference type="SAM" id="Phobius"/>
    </source>
</evidence>
<protein>
    <submittedName>
        <fullName evidence="4">Alpha/beta fold family hydrolase</fullName>
    </submittedName>
</protein>
<dbReference type="VEuPathDB" id="FungiDB:BO70DRAFT_381920"/>
<evidence type="ECO:0000259" key="3">
    <source>
        <dbReference type="Pfam" id="PF12697"/>
    </source>
</evidence>
<dbReference type="InterPro" id="IPR029058">
    <property type="entry name" value="AB_hydrolase_fold"/>
</dbReference>
<dbReference type="RefSeq" id="XP_025396507.1">
    <property type="nucleotide sequence ID" value="XM_025545504.1"/>
</dbReference>
<keyword evidence="2" id="KW-0472">Membrane</keyword>
<dbReference type="InterPro" id="IPR000073">
    <property type="entry name" value="AB_hydrolase_1"/>
</dbReference>
<comment type="caution">
    <text evidence="4">The sequence shown here is derived from an EMBL/GenBank/DDBJ whole genome shotgun (WGS) entry which is preliminary data.</text>
</comment>
<reference evidence="4 5" key="1">
    <citation type="submission" date="2016-12" db="EMBL/GenBank/DDBJ databases">
        <title>The genomes of Aspergillus section Nigri reveals drivers in fungal speciation.</title>
        <authorList>
            <consortium name="DOE Joint Genome Institute"/>
            <person name="Vesth T.C."/>
            <person name="Nybo J."/>
            <person name="Theobald S."/>
            <person name="Brandl J."/>
            <person name="Frisvad J.C."/>
            <person name="Nielsen K.F."/>
            <person name="Lyhne E.K."/>
            <person name="Kogle M.E."/>
            <person name="Kuo A."/>
            <person name="Riley R."/>
            <person name="Clum A."/>
            <person name="Nolan M."/>
            <person name="Lipzen A."/>
            <person name="Salamov A."/>
            <person name="Henrissat B."/>
            <person name="Wiebenga A."/>
            <person name="De Vries R.P."/>
            <person name="Grigoriev I.V."/>
            <person name="Mortensen U.H."/>
            <person name="Andersen M.R."/>
            <person name="Baker S.E."/>
        </authorList>
    </citation>
    <scope>NUCLEOTIDE SEQUENCE [LARGE SCALE GENOMIC DNA]</scope>
    <source>
        <strain evidence="4 5">CBS 117.55</strain>
    </source>
</reference>
<dbReference type="SUPFAM" id="SSF53474">
    <property type="entry name" value="alpha/beta-Hydrolases"/>
    <property type="match status" value="1"/>
</dbReference>
<evidence type="ECO:0000313" key="4">
    <source>
        <dbReference type="EMBL" id="PWY72405.1"/>
    </source>
</evidence>
<dbReference type="STRING" id="1448321.A0A317VET5"/>
<dbReference type="PANTHER" id="PTHR43329">
    <property type="entry name" value="EPOXIDE HYDROLASE"/>
    <property type="match status" value="1"/>
</dbReference>
<feature type="compositionally biased region" description="Polar residues" evidence="1">
    <location>
        <begin position="296"/>
        <end position="309"/>
    </location>
</feature>